<evidence type="ECO:0000313" key="3">
    <source>
        <dbReference type="Proteomes" id="UP000029981"/>
    </source>
</evidence>
<reference evidence="2 3" key="4">
    <citation type="journal article" date="2011" name="BMC Genomics">
        <title>RNA-Seq improves annotation of protein-coding genes in the cucumber genome.</title>
        <authorList>
            <person name="Li Z."/>
            <person name="Zhang Z."/>
            <person name="Yan P."/>
            <person name="Huang S."/>
            <person name="Fei Z."/>
            <person name="Lin K."/>
        </authorList>
    </citation>
    <scope>NUCLEOTIDE SEQUENCE [LARGE SCALE GENOMIC DNA]</scope>
    <source>
        <strain evidence="3">cv. 9930</strain>
    </source>
</reference>
<evidence type="ECO:0000256" key="1">
    <source>
        <dbReference type="SAM" id="MobiDB-lite"/>
    </source>
</evidence>
<dbReference type="AlphaFoldDB" id="A0A0A0LWU7"/>
<proteinExistence type="predicted"/>
<sequence>MSHVLATENEGLRKEVKRWVQKATTSERQLEEAQRHLQRQSELEKDMNSLNIEAIQIRKKNKRLLRDIATMHSEAEAQKVCIRELKQELERVSKVVIDFQSALDEQATSSQRITTKMEALDNLAKEYKI</sequence>
<feature type="region of interest" description="Disordered" evidence="1">
    <location>
        <begin position="24"/>
        <end position="43"/>
    </location>
</feature>
<name>A0A0A0LWU7_CUCSA</name>
<evidence type="ECO:0000313" key="2">
    <source>
        <dbReference type="EMBL" id="KGN65327.1"/>
    </source>
</evidence>
<reference evidence="2 3" key="1">
    <citation type="journal article" date="2009" name="Nat. Genet.">
        <title>The genome of the cucumber, Cucumis sativus L.</title>
        <authorList>
            <person name="Huang S."/>
            <person name="Li R."/>
            <person name="Zhang Z."/>
            <person name="Li L."/>
            <person name="Gu X."/>
            <person name="Fan W."/>
            <person name="Lucas W.J."/>
            <person name="Wang X."/>
            <person name="Xie B."/>
            <person name="Ni P."/>
            <person name="Ren Y."/>
            <person name="Zhu H."/>
            <person name="Li J."/>
            <person name="Lin K."/>
            <person name="Jin W."/>
            <person name="Fei Z."/>
            <person name="Li G."/>
            <person name="Staub J."/>
            <person name="Kilian A."/>
            <person name="van der Vossen E.A."/>
            <person name="Wu Y."/>
            <person name="Guo J."/>
            <person name="He J."/>
            <person name="Jia Z."/>
            <person name="Ren Y."/>
            <person name="Tian G."/>
            <person name="Lu Y."/>
            <person name="Ruan J."/>
            <person name="Qian W."/>
            <person name="Wang M."/>
            <person name="Huang Q."/>
            <person name="Li B."/>
            <person name="Xuan Z."/>
            <person name="Cao J."/>
            <person name="Asan"/>
            <person name="Wu Z."/>
            <person name="Zhang J."/>
            <person name="Cai Q."/>
            <person name="Bai Y."/>
            <person name="Zhao B."/>
            <person name="Han Y."/>
            <person name="Li Y."/>
            <person name="Li X."/>
            <person name="Wang S."/>
            <person name="Shi Q."/>
            <person name="Liu S."/>
            <person name="Cho W.K."/>
            <person name="Kim J.Y."/>
            <person name="Xu Y."/>
            <person name="Heller-Uszynska K."/>
            <person name="Miao H."/>
            <person name="Cheng Z."/>
            <person name="Zhang S."/>
            <person name="Wu J."/>
            <person name="Yang Y."/>
            <person name="Kang H."/>
            <person name="Li M."/>
            <person name="Liang H."/>
            <person name="Ren X."/>
            <person name="Shi Z."/>
            <person name="Wen M."/>
            <person name="Jian M."/>
            <person name="Yang H."/>
            <person name="Zhang G."/>
            <person name="Yang Z."/>
            <person name="Chen R."/>
            <person name="Liu S."/>
            <person name="Li J."/>
            <person name="Ma L."/>
            <person name="Liu H."/>
            <person name="Zhou Y."/>
            <person name="Zhao J."/>
            <person name="Fang X."/>
            <person name="Li G."/>
            <person name="Fang L."/>
            <person name="Li Y."/>
            <person name="Liu D."/>
            <person name="Zheng H."/>
            <person name="Zhang Y."/>
            <person name="Qin N."/>
            <person name="Li Z."/>
            <person name="Yang G."/>
            <person name="Yang S."/>
            <person name="Bolund L."/>
            <person name="Kristiansen K."/>
            <person name="Zheng H."/>
            <person name="Li S."/>
            <person name="Zhang X."/>
            <person name="Yang H."/>
            <person name="Wang J."/>
            <person name="Sun R."/>
            <person name="Zhang B."/>
            <person name="Jiang S."/>
            <person name="Wang J."/>
            <person name="Du Y."/>
            <person name="Li S."/>
        </authorList>
    </citation>
    <scope>NUCLEOTIDE SEQUENCE [LARGE SCALE GENOMIC DNA]</scope>
    <source>
        <strain evidence="3">cv. 9930</strain>
    </source>
</reference>
<dbReference type="Proteomes" id="UP000029981">
    <property type="component" value="Chromosome 1"/>
</dbReference>
<dbReference type="EMBL" id="CM002922">
    <property type="protein sequence ID" value="KGN65327.1"/>
    <property type="molecule type" value="Genomic_DNA"/>
</dbReference>
<organism evidence="2 3">
    <name type="scientific">Cucumis sativus</name>
    <name type="common">Cucumber</name>
    <dbReference type="NCBI Taxonomy" id="3659"/>
    <lineage>
        <taxon>Eukaryota</taxon>
        <taxon>Viridiplantae</taxon>
        <taxon>Streptophyta</taxon>
        <taxon>Embryophyta</taxon>
        <taxon>Tracheophyta</taxon>
        <taxon>Spermatophyta</taxon>
        <taxon>Magnoliopsida</taxon>
        <taxon>eudicotyledons</taxon>
        <taxon>Gunneridae</taxon>
        <taxon>Pentapetalae</taxon>
        <taxon>rosids</taxon>
        <taxon>fabids</taxon>
        <taxon>Cucurbitales</taxon>
        <taxon>Cucurbitaceae</taxon>
        <taxon>Benincaseae</taxon>
        <taxon>Cucumis</taxon>
    </lineage>
</organism>
<reference evidence="2 3" key="3">
    <citation type="journal article" date="2010" name="BMC Genomics">
        <title>Transcriptome sequencing and comparative analysis of cucumber flowers with different sex types.</title>
        <authorList>
            <person name="Guo S."/>
            <person name="Zheng Y."/>
            <person name="Joung J.G."/>
            <person name="Liu S."/>
            <person name="Zhang Z."/>
            <person name="Crasta O.R."/>
            <person name="Sobral B.W."/>
            <person name="Xu Y."/>
            <person name="Huang S."/>
            <person name="Fei Z."/>
        </authorList>
    </citation>
    <scope>NUCLEOTIDE SEQUENCE [LARGE SCALE GENOMIC DNA]</scope>
    <source>
        <strain evidence="3">cv. 9930</strain>
    </source>
</reference>
<gene>
    <name evidence="2" type="ORF">Csa_1G328390</name>
</gene>
<reference evidence="2 3" key="2">
    <citation type="journal article" date="2009" name="PLoS ONE">
        <title>An integrated genetic and cytogenetic map of the cucumber genome.</title>
        <authorList>
            <person name="Ren Y."/>
            <person name="Zhang Z."/>
            <person name="Liu J."/>
            <person name="Staub J.E."/>
            <person name="Han Y."/>
            <person name="Cheng Z."/>
            <person name="Li X."/>
            <person name="Lu J."/>
            <person name="Miao H."/>
            <person name="Kang H."/>
            <person name="Xie B."/>
            <person name="Gu X."/>
            <person name="Wang X."/>
            <person name="Du Y."/>
            <person name="Jin W."/>
            <person name="Huang S."/>
        </authorList>
    </citation>
    <scope>NUCLEOTIDE SEQUENCE [LARGE SCALE GENOMIC DNA]</scope>
    <source>
        <strain evidence="3">cv. 9930</strain>
    </source>
</reference>
<protein>
    <submittedName>
        <fullName evidence="2">Uncharacterized protein</fullName>
    </submittedName>
</protein>
<feature type="compositionally biased region" description="Basic and acidic residues" evidence="1">
    <location>
        <begin position="28"/>
        <end position="43"/>
    </location>
</feature>
<keyword evidence="3" id="KW-1185">Reference proteome</keyword>
<dbReference type="Gramene" id="KGN65327">
    <property type="protein sequence ID" value="KGN65327"/>
    <property type="gene ID" value="Csa_1G328390"/>
</dbReference>
<accession>A0A0A0LWU7</accession>